<comment type="similarity">
    <text evidence="1 4 5">Belongs to the bacterial ribosomal protein bL21 family.</text>
</comment>
<dbReference type="GO" id="GO:0019843">
    <property type="term" value="F:rRNA binding"/>
    <property type="evidence" value="ECO:0007669"/>
    <property type="project" value="UniProtKB-UniRule"/>
</dbReference>
<evidence type="ECO:0000256" key="2">
    <source>
        <dbReference type="ARBA" id="ARBA00022980"/>
    </source>
</evidence>
<accession>E0TJ02</accession>
<evidence type="ECO:0000256" key="4">
    <source>
        <dbReference type="HAMAP-Rule" id="MF_01363"/>
    </source>
</evidence>
<proteinExistence type="inferred from homology"/>
<reference evidence="6 7" key="1">
    <citation type="journal article" date="2010" name="Genome Biol. Evol.">
        <title>Functional convergence in reduced genomes of bacterial symbionts spanning 200 My of evolution.</title>
        <authorList>
            <person name="McCutcheon J.P."/>
            <person name="Moran N.A."/>
        </authorList>
    </citation>
    <scope>NUCLEOTIDE SEQUENCE [LARGE SCALE GENOMIC DNA]</scope>
    <source>
        <strain evidence="6 7">CARI</strain>
    </source>
</reference>
<dbReference type="GO" id="GO:0003735">
    <property type="term" value="F:structural constituent of ribosome"/>
    <property type="evidence" value="ECO:0007669"/>
    <property type="project" value="InterPro"/>
</dbReference>
<evidence type="ECO:0000256" key="1">
    <source>
        <dbReference type="ARBA" id="ARBA00008563"/>
    </source>
</evidence>
<reference key="2">
    <citation type="submission" date="2010-08" db="EMBL/GenBank/DDBJ databases">
        <title>Functional convergence in reduced genomes of bacterial symbionts spanning 200 million years of evolution.</title>
        <authorList>
            <person name="McCutcheon J.P."/>
            <person name="Moran N.A."/>
        </authorList>
    </citation>
    <scope>NUCLEOTIDE SEQUENCE</scope>
    <source>
        <strain>CARI</strain>
    </source>
</reference>
<dbReference type="HOGENOM" id="CLU_061463_3_3_4"/>
<dbReference type="InterPro" id="IPR001787">
    <property type="entry name" value="Ribosomal_bL21"/>
</dbReference>
<keyword evidence="3 4" id="KW-0687">Ribonucleoprotein</keyword>
<evidence type="ECO:0000256" key="3">
    <source>
        <dbReference type="ARBA" id="ARBA00023274"/>
    </source>
</evidence>
<dbReference type="SUPFAM" id="SSF141091">
    <property type="entry name" value="L21p-like"/>
    <property type="match status" value="1"/>
</dbReference>
<dbReference type="InterPro" id="IPR028909">
    <property type="entry name" value="bL21-like"/>
</dbReference>
<dbReference type="Proteomes" id="UP000001303">
    <property type="component" value="Chromosome"/>
</dbReference>
<organism evidence="6 7">
    <name type="scientific">Zinderia insecticola (strain CARI)</name>
    <dbReference type="NCBI Taxonomy" id="871271"/>
    <lineage>
        <taxon>Bacteria</taxon>
        <taxon>Pseudomonadati</taxon>
        <taxon>Pseudomonadota</taxon>
        <taxon>Betaproteobacteria</taxon>
        <taxon>Burkholderiales</taxon>
        <taxon>Oxalobacteraceae</taxon>
        <taxon>Candidatus Zinderia</taxon>
    </lineage>
</organism>
<evidence type="ECO:0000313" key="7">
    <source>
        <dbReference type="Proteomes" id="UP000001303"/>
    </source>
</evidence>
<keyword evidence="7" id="KW-1185">Reference proteome</keyword>
<keyword evidence="4 5" id="KW-0694">RNA-binding</keyword>
<dbReference type="GO" id="GO:1990904">
    <property type="term" value="C:ribonucleoprotein complex"/>
    <property type="evidence" value="ECO:0007669"/>
    <property type="project" value="UniProtKB-KW"/>
</dbReference>
<dbReference type="Pfam" id="PF00829">
    <property type="entry name" value="Ribosomal_L21p"/>
    <property type="match status" value="1"/>
</dbReference>
<dbReference type="GO" id="GO:0006412">
    <property type="term" value="P:translation"/>
    <property type="evidence" value="ECO:0007669"/>
    <property type="project" value="UniProtKB-UniRule"/>
</dbReference>
<dbReference type="GO" id="GO:0005840">
    <property type="term" value="C:ribosome"/>
    <property type="evidence" value="ECO:0007669"/>
    <property type="project" value="UniProtKB-KW"/>
</dbReference>
<dbReference type="GO" id="GO:0005737">
    <property type="term" value="C:cytoplasm"/>
    <property type="evidence" value="ECO:0007669"/>
    <property type="project" value="UniProtKB-ARBA"/>
</dbReference>
<gene>
    <name evidence="4 6" type="primary">rplU</name>
    <name evidence="6" type="ordered locus">ZICARI_174</name>
</gene>
<sequence>MINNKYAIIENGGKQYKIFINDIIKVDNINIKIGKIIIIKKIIMLNYNYKIIIGNPYIKNTFIIAIILEHLKYKKKKIFKIKRRKHYKKSLGYRQKYTKIKILSIFYK</sequence>
<evidence type="ECO:0000256" key="5">
    <source>
        <dbReference type="RuleBase" id="RU000562"/>
    </source>
</evidence>
<dbReference type="PANTHER" id="PTHR21349">
    <property type="entry name" value="50S RIBOSOMAL PROTEIN L21"/>
    <property type="match status" value="1"/>
</dbReference>
<dbReference type="HAMAP" id="MF_01363">
    <property type="entry name" value="Ribosomal_bL21"/>
    <property type="match status" value="1"/>
</dbReference>
<dbReference type="EMBL" id="CP002161">
    <property type="protein sequence ID" value="ADM89779.1"/>
    <property type="molecule type" value="Genomic_DNA"/>
</dbReference>
<dbReference type="KEGG" id="zin:ZICARI_174"/>
<dbReference type="STRING" id="871271.ZICARI_174"/>
<dbReference type="NCBIfam" id="TIGR00061">
    <property type="entry name" value="L21"/>
    <property type="match status" value="1"/>
</dbReference>
<comment type="function">
    <text evidence="4 5">This protein binds to 23S rRNA in the presence of protein L20.</text>
</comment>
<comment type="subunit">
    <text evidence="4">Part of the 50S ribosomal subunit. Contacts protein L20.</text>
</comment>
<dbReference type="AlphaFoldDB" id="E0TJ02"/>
<keyword evidence="2 4" id="KW-0689">Ribosomal protein</keyword>
<name>E0TJ02_ZINIC</name>
<evidence type="ECO:0000313" key="6">
    <source>
        <dbReference type="EMBL" id="ADM89779.1"/>
    </source>
</evidence>
<dbReference type="PANTHER" id="PTHR21349:SF0">
    <property type="entry name" value="LARGE RIBOSOMAL SUBUNIT PROTEIN BL21M"/>
    <property type="match status" value="1"/>
</dbReference>
<dbReference type="InterPro" id="IPR036164">
    <property type="entry name" value="bL21-like_sf"/>
</dbReference>
<keyword evidence="4 5" id="KW-0699">rRNA-binding</keyword>
<protein>
    <recommendedName>
        <fullName evidence="4">Large ribosomal subunit protein bL21</fullName>
    </recommendedName>
</protein>